<proteinExistence type="predicted"/>
<organism evidence="1">
    <name type="scientific">marine sediment metagenome</name>
    <dbReference type="NCBI Taxonomy" id="412755"/>
    <lineage>
        <taxon>unclassified sequences</taxon>
        <taxon>metagenomes</taxon>
        <taxon>ecological metagenomes</taxon>
    </lineage>
</organism>
<feature type="non-terminal residue" evidence="1">
    <location>
        <position position="1"/>
    </location>
</feature>
<accession>A0A0F9AYK5</accession>
<protein>
    <submittedName>
        <fullName evidence="1">Uncharacterized protein</fullName>
    </submittedName>
</protein>
<sequence>SEIKKEDGVKIAGSAQRKKVATTSRFKPLKRTAVAAAILLIALLAFNIRTAKAIDLKEVYAALSQIHNICISRFAPDKIEPIQQEWVSRTLNIRMFKTGDRFTLWDIDEGIRKTKMSISSATEVVTPSADLLLKFSKSITNSFGFMPFNSLSNLPENSQWNKVEDLDKDAVVEGTEVYDLTWVEQGERPRRWRVWVDSTTKLPKKTLWHIKRMPNEDYALEARMQIDYCTEDDINAIVARSFD</sequence>
<reference evidence="1" key="1">
    <citation type="journal article" date="2015" name="Nature">
        <title>Complex archaea that bridge the gap between prokaryotes and eukaryotes.</title>
        <authorList>
            <person name="Spang A."/>
            <person name="Saw J.H."/>
            <person name="Jorgensen S.L."/>
            <person name="Zaremba-Niedzwiedzka K."/>
            <person name="Martijn J."/>
            <person name="Lind A.E."/>
            <person name="van Eijk R."/>
            <person name="Schleper C."/>
            <person name="Guy L."/>
            <person name="Ettema T.J."/>
        </authorList>
    </citation>
    <scope>NUCLEOTIDE SEQUENCE</scope>
</reference>
<comment type="caution">
    <text evidence="1">The sequence shown here is derived from an EMBL/GenBank/DDBJ whole genome shotgun (WGS) entry which is preliminary data.</text>
</comment>
<evidence type="ECO:0000313" key="1">
    <source>
        <dbReference type="EMBL" id="KKL06617.1"/>
    </source>
</evidence>
<dbReference type="AlphaFoldDB" id="A0A0F9AYK5"/>
<name>A0A0F9AYK5_9ZZZZ</name>
<dbReference type="EMBL" id="LAZR01043632">
    <property type="protein sequence ID" value="KKL06617.1"/>
    <property type="molecule type" value="Genomic_DNA"/>
</dbReference>
<gene>
    <name evidence="1" type="ORF">LCGC14_2594230</name>
</gene>